<sequence>MNQAKLTIQRTSQWINSGSSYRVLLDGEEQGSVADGQQITLEVEPGTHTVAITIGRSRSRPLTISLEPAEEKQVVCGSKLTGWHRWLALYYAILPITDLYIAEFQEGMQIVYPELTRDEVVRRGLLHFIWHIGIIGWGLPVGLFVYVVLLLLNLSDLSPLAALLNLVSTLGIFALGGVIFGLVMWPTFRSTSRETDTDSN</sequence>
<dbReference type="KEGG" id="sfc:Spiaf_2629"/>
<dbReference type="OrthoDB" id="2223488at2"/>
<organism evidence="2 3">
    <name type="scientific">Spirochaeta africana (strain ATCC 700263 / DSM 8902 / Z-7692)</name>
    <dbReference type="NCBI Taxonomy" id="889378"/>
    <lineage>
        <taxon>Bacteria</taxon>
        <taxon>Pseudomonadati</taxon>
        <taxon>Spirochaetota</taxon>
        <taxon>Spirochaetia</taxon>
        <taxon>Spirochaetales</taxon>
        <taxon>Spirochaetaceae</taxon>
        <taxon>Spirochaeta</taxon>
    </lineage>
</organism>
<evidence type="ECO:0000313" key="2">
    <source>
        <dbReference type="EMBL" id="AFG38655.1"/>
    </source>
</evidence>
<evidence type="ECO:0008006" key="4">
    <source>
        <dbReference type="Google" id="ProtNLM"/>
    </source>
</evidence>
<name>H9UMB2_SPIAZ</name>
<proteinExistence type="predicted"/>
<dbReference type="Proteomes" id="UP000007383">
    <property type="component" value="Chromosome"/>
</dbReference>
<keyword evidence="3" id="KW-1185">Reference proteome</keyword>
<keyword evidence="1" id="KW-0812">Transmembrane</keyword>
<keyword evidence="1" id="KW-0472">Membrane</keyword>
<dbReference type="RefSeq" id="WP_014456637.1">
    <property type="nucleotide sequence ID" value="NC_017098.1"/>
</dbReference>
<feature type="transmembrane region" description="Helical" evidence="1">
    <location>
        <begin position="128"/>
        <end position="154"/>
    </location>
</feature>
<accession>H9UMB2</accession>
<dbReference type="HOGENOM" id="CLU_1365481_0_0_12"/>
<reference evidence="3" key="1">
    <citation type="journal article" date="2013" name="Stand. Genomic Sci.">
        <title>Complete genome sequence of the halophilic bacterium Spirochaeta africana type strain (Z-7692(T)) from the alkaline Lake Magadi in the East African Rift.</title>
        <authorList>
            <person name="Liolos K."/>
            <person name="Abt B."/>
            <person name="Scheuner C."/>
            <person name="Teshima H."/>
            <person name="Held B."/>
            <person name="Lapidus A."/>
            <person name="Nolan M."/>
            <person name="Lucas S."/>
            <person name="Deshpande S."/>
            <person name="Cheng J.F."/>
            <person name="Tapia R."/>
            <person name="Goodwin L.A."/>
            <person name="Pitluck S."/>
            <person name="Pagani I."/>
            <person name="Ivanova N."/>
            <person name="Mavromatis K."/>
            <person name="Mikhailova N."/>
            <person name="Huntemann M."/>
            <person name="Pati A."/>
            <person name="Chen A."/>
            <person name="Palaniappan K."/>
            <person name="Land M."/>
            <person name="Rohde M."/>
            <person name="Tindall B.J."/>
            <person name="Detter J.C."/>
            <person name="Goker M."/>
            <person name="Bristow J."/>
            <person name="Eisen J.A."/>
            <person name="Markowitz V."/>
            <person name="Hugenholtz P."/>
            <person name="Woyke T."/>
            <person name="Klenk H.P."/>
            <person name="Kyrpides N.C."/>
        </authorList>
    </citation>
    <scope>NUCLEOTIDE SEQUENCE</scope>
    <source>
        <strain evidence="3">ATCC 700263 / DSM 8902 / Z-7692</strain>
    </source>
</reference>
<evidence type="ECO:0000313" key="3">
    <source>
        <dbReference type="Proteomes" id="UP000007383"/>
    </source>
</evidence>
<gene>
    <name evidence="2" type="ordered locus">Spiaf_2629</name>
</gene>
<dbReference type="AlphaFoldDB" id="H9UMB2"/>
<evidence type="ECO:0000256" key="1">
    <source>
        <dbReference type="SAM" id="Phobius"/>
    </source>
</evidence>
<dbReference type="EMBL" id="CP003282">
    <property type="protein sequence ID" value="AFG38655.1"/>
    <property type="molecule type" value="Genomic_DNA"/>
</dbReference>
<dbReference type="PATRIC" id="fig|889378.3.peg.2602"/>
<feature type="transmembrane region" description="Helical" evidence="1">
    <location>
        <begin position="160"/>
        <end position="185"/>
    </location>
</feature>
<keyword evidence="1" id="KW-1133">Transmembrane helix</keyword>
<protein>
    <recommendedName>
        <fullName evidence="4">PEGA domain-containing protein</fullName>
    </recommendedName>
</protein>